<name>A0AB94ID18_9GAMM</name>
<dbReference type="AlphaFoldDB" id="A0AB94ID18"/>
<dbReference type="EMBL" id="AWGA01000044">
    <property type="protein sequence ID" value="TEA27318.1"/>
    <property type="molecule type" value="Genomic_DNA"/>
</dbReference>
<keyword evidence="3" id="KW-1185">Reference proteome</keyword>
<accession>A0AB94ID18</accession>
<sequence>MNNLDFRFGKSCIFTLVFALFLLWGGNYLFPLNIGSWRLDKIIEQLQSFMLLAIAVHTFIYAQRYGKHSHTRKFWYWTLLWWFVIFGRGISWGREFYPQVPPIIYRIISIIIIGAPIITMFFPAIRRQIYYRFWFQKIPVWNVILAFLFLGISDIIEHHRVGVNFLLCSSERQDLLEELMEVPCFLSLIFVVLFLQRNEHNTESNKTC</sequence>
<reference evidence="2 3" key="1">
    <citation type="journal article" date="2014" name="Appl. Environ. Microbiol.">
        <title>Genomic features of a bumble bee symbiont reflect its host environment.</title>
        <authorList>
            <person name="Martinson V.G."/>
            <person name="Magoc T."/>
            <person name="Koch H."/>
            <person name="Salzberg S.L."/>
            <person name="Moran N.A."/>
        </authorList>
    </citation>
    <scope>NUCLEOTIDE SEQUENCE [LARGE SCALE GENOMIC DNA]</scope>
    <source>
        <strain evidence="2 3">Bimp</strain>
    </source>
</reference>
<dbReference type="Proteomes" id="UP000506160">
    <property type="component" value="Unassembled WGS sequence"/>
</dbReference>
<dbReference type="RefSeq" id="WP_024495909.1">
    <property type="nucleotide sequence ID" value="NZ_AWGA01000044.1"/>
</dbReference>
<feature type="transmembrane region" description="Helical" evidence="1">
    <location>
        <begin position="12"/>
        <end position="30"/>
    </location>
</feature>
<organism evidence="2 3">
    <name type="scientific">Candidatus Schmidhempelia bombi str. Bimp</name>
    <dbReference type="NCBI Taxonomy" id="1387197"/>
    <lineage>
        <taxon>Bacteria</taxon>
        <taxon>Pseudomonadati</taxon>
        <taxon>Pseudomonadota</taxon>
        <taxon>Gammaproteobacteria</taxon>
        <taxon>Orbales</taxon>
        <taxon>Orbaceae</taxon>
        <taxon>Candidatus Schmidhempelia</taxon>
    </lineage>
</organism>
<evidence type="ECO:0000313" key="2">
    <source>
        <dbReference type="EMBL" id="TEA27318.1"/>
    </source>
</evidence>
<comment type="caution">
    <text evidence="2">The sequence shown here is derived from an EMBL/GenBank/DDBJ whole genome shotgun (WGS) entry which is preliminary data.</text>
</comment>
<feature type="transmembrane region" description="Helical" evidence="1">
    <location>
        <begin position="103"/>
        <end position="126"/>
    </location>
</feature>
<keyword evidence="1" id="KW-0812">Transmembrane</keyword>
<keyword evidence="1" id="KW-0472">Membrane</keyword>
<protein>
    <submittedName>
        <fullName evidence="2">Uncharacterized protein</fullName>
    </submittedName>
</protein>
<feature type="transmembrane region" description="Helical" evidence="1">
    <location>
        <begin position="179"/>
        <end position="196"/>
    </location>
</feature>
<proteinExistence type="predicted"/>
<keyword evidence="1" id="KW-1133">Transmembrane helix</keyword>
<feature type="transmembrane region" description="Helical" evidence="1">
    <location>
        <begin position="42"/>
        <end position="62"/>
    </location>
</feature>
<feature type="transmembrane region" description="Helical" evidence="1">
    <location>
        <begin position="74"/>
        <end position="91"/>
    </location>
</feature>
<evidence type="ECO:0000256" key="1">
    <source>
        <dbReference type="SAM" id="Phobius"/>
    </source>
</evidence>
<evidence type="ECO:0000313" key="3">
    <source>
        <dbReference type="Proteomes" id="UP000506160"/>
    </source>
</evidence>
<feature type="transmembrane region" description="Helical" evidence="1">
    <location>
        <begin position="138"/>
        <end position="156"/>
    </location>
</feature>
<gene>
    <name evidence="2" type="ORF">O970_04225</name>
</gene>